<evidence type="ECO:0000313" key="1">
    <source>
        <dbReference type="EMBL" id="NVZ11081.1"/>
    </source>
</evidence>
<accession>A0A850RNR0</accession>
<keyword evidence="1" id="KW-0378">Hydrolase</keyword>
<dbReference type="Gene3D" id="3.40.50.1000">
    <property type="entry name" value="HAD superfamily/HAD-like"/>
    <property type="match status" value="1"/>
</dbReference>
<dbReference type="PANTHER" id="PTHR43434:SF3">
    <property type="entry name" value="GMP_IMP NUCLEOTIDASE YRFG"/>
    <property type="match status" value="1"/>
</dbReference>
<dbReference type="SFLD" id="SFLDS00003">
    <property type="entry name" value="Haloacid_Dehalogenase"/>
    <property type="match status" value="1"/>
</dbReference>
<dbReference type="InterPro" id="IPR036412">
    <property type="entry name" value="HAD-like_sf"/>
</dbReference>
<reference evidence="1 2" key="1">
    <citation type="submission" date="2020-06" db="EMBL/GenBank/DDBJ databases">
        <title>Whole-genome sequence of Allochromatium humboldtianum DSM 21881, type strain.</title>
        <authorList>
            <person name="Kyndt J.A."/>
            <person name="Meyer T.E."/>
        </authorList>
    </citation>
    <scope>NUCLEOTIDE SEQUENCE [LARGE SCALE GENOMIC DNA]</scope>
    <source>
        <strain evidence="1 2">DSM 21881</strain>
    </source>
</reference>
<dbReference type="EMBL" id="JABZEO010000015">
    <property type="protein sequence ID" value="NVZ11081.1"/>
    <property type="molecule type" value="Genomic_DNA"/>
</dbReference>
<evidence type="ECO:0000313" key="2">
    <source>
        <dbReference type="Proteomes" id="UP000592294"/>
    </source>
</evidence>
<dbReference type="SFLD" id="SFLDG01129">
    <property type="entry name" value="C1.5:_HAD__Beta-PGM__Phosphata"/>
    <property type="match status" value="1"/>
</dbReference>
<sequence length="235" mass="26478">MPTTNEPIDWTRIDTVFLDMDGTLLDLHFDNHFWLEHVPRRYGEARGLSFEAARAELHARYRDIAGTLDWYCVDHWSRELGLDIVLLKREVEHLIAVHPHVMDFLEALAALGKRRVLVTNAHQKTLALKLERTPLAGHLERVISAHDLGVAKESPEFWPAFQAIEPFDTERTLFVDDNLDVLRAARAHGLRQLLAVLAPDSKQPPRQTDEFPAISDFSALLPGLAASVQSTVSGA</sequence>
<dbReference type="GO" id="GO:0008967">
    <property type="term" value="F:phosphoglycolate phosphatase activity"/>
    <property type="evidence" value="ECO:0007669"/>
    <property type="project" value="TreeGrafter"/>
</dbReference>
<dbReference type="RefSeq" id="WP_176977803.1">
    <property type="nucleotide sequence ID" value="NZ_JABZEO010000015.1"/>
</dbReference>
<proteinExistence type="predicted"/>
<dbReference type="InterPro" id="IPR023214">
    <property type="entry name" value="HAD_sf"/>
</dbReference>
<dbReference type="GO" id="GO:0006281">
    <property type="term" value="P:DNA repair"/>
    <property type="evidence" value="ECO:0007669"/>
    <property type="project" value="TreeGrafter"/>
</dbReference>
<protein>
    <submittedName>
        <fullName evidence="1">GMP/IMP nucleotidase</fullName>
        <ecNumber evidence="1">3.1.3.5</ecNumber>
    </submittedName>
</protein>
<dbReference type="SUPFAM" id="SSF56784">
    <property type="entry name" value="HAD-like"/>
    <property type="match status" value="1"/>
</dbReference>
<dbReference type="NCBIfam" id="TIGR01509">
    <property type="entry name" value="HAD-SF-IA-v3"/>
    <property type="match status" value="1"/>
</dbReference>
<name>A0A850RNR0_9GAMM</name>
<dbReference type="InterPro" id="IPR050155">
    <property type="entry name" value="HAD-like_hydrolase_sf"/>
</dbReference>
<dbReference type="GO" id="GO:0008253">
    <property type="term" value="F:5'-nucleotidase activity"/>
    <property type="evidence" value="ECO:0007669"/>
    <property type="project" value="UniProtKB-EC"/>
</dbReference>
<dbReference type="EC" id="3.1.3.5" evidence="1"/>
<dbReference type="Proteomes" id="UP000592294">
    <property type="component" value="Unassembled WGS sequence"/>
</dbReference>
<organism evidence="1 2">
    <name type="scientific">Allochromatium humboldtianum</name>
    <dbReference type="NCBI Taxonomy" id="504901"/>
    <lineage>
        <taxon>Bacteria</taxon>
        <taxon>Pseudomonadati</taxon>
        <taxon>Pseudomonadota</taxon>
        <taxon>Gammaproteobacteria</taxon>
        <taxon>Chromatiales</taxon>
        <taxon>Chromatiaceae</taxon>
        <taxon>Allochromatium</taxon>
    </lineage>
</organism>
<gene>
    <name evidence="1" type="primary">yrfG</name>
    <name evidence="1" type="ORF">HW932_17620</name>
</gene>
<dbReference type="InterPro" id="IPR006439">
    <property type="entry name" value="HAD-SF_hydro_IA"/>
</dbReference>
<keyword evidence="2" id="KW-1185">Reference proteome</keyword>
<comment type="caution">
    <text evidence="1">The sequence shown here is derived from an EMBL/GenBank/DDBJ whole genome shotgun (WGS) entry which is preliminary data.</text>
</comment>
<dbReference type="CDD" id="cd01427">
    <property type="entry name" value="HAD_like"/>
    <property type="match status" value="1"/>
</dbReference>
<dbReference type="Pfam" id="PF00702">
    <property type="entry name" value="Hydrolase"/>
    <property type="match status" value="1"/>
</dbReference>
<dbReference type="PANTHER" id="PTHR43434">
    <property type="entry name" value="PHOSPHOGLYCOLATE PHOSPHATASE"/>
    <property type="match status" value="1"/>
</dbReference>
<dbReference type="AlphaFoldDB" id="A0A850RNR0"/>
<dbReference type="GO" id="GO:0005829">
    <property type="term" value="C:cytosol"/>
    <property type="evidence" value="ECO:0007669"/>
    <property type="project" value="TreeGrafter"/>
</dbReference>
<dbReference type="NCBIfam" id="NF011564">
    <property type="entry name" value="PRK14988.1"/>
    <property type="match status" value="1"/>
</dbReference>